<gene>
    <name evidence="2" type="ORF">Tci_032934</name>
</gene>
<name>A0A6L2LGL2_TANCI</name>
<evidence type="ECO:0000256" key="1">
    <source>
        <dbReference type="SAM" id="MobiDB-lite"/>
    </source>
</evidence>
<comment type="caution">
    <text evidence="2">The sequence shown here is derived from an EMBL/GenBank/DDBJ whole genome shotgun (WGS) entry which is preliminary data.</text>
</comment>
<sequence>MEPLPKSPRLPTITPQRTPPFTVSAPPRPSPEVVEIVRCNHNKILSTFTRKLLGCVVCFKPKDMEMETKTKPEYKKDKVVAVTSFSGNLMHSPNSYSEMNHEEREEKLKSAIGYRKNSPIS</sequence>
<reference evidence="2" key="1">
    <citation type="journal article" date="2019" name="Sci. Rep.">
        <title>Draft genome of Tanacetum cinerariifolium, the natural source of mosquito coil.</title>
        <authorList>
            <person name="Yamashiro T."/>
            <person name="Shiraishi A."/>
            <person name="Satake H."/>
            <person name="Nakayama K."/>
        </authorList>
    </citation>
    <scope>NUCLEOTIDE SEQUENCE</scope>
</reference>
<feature type="region of interest" description="Disordered" evidence="1">
    <location>
        <begin position="90"/>
        <end position="121"/>
    </location>
</feature>
<dbReference type="EMBL" id="BKCJ010004422">
    <property type="protein sequence ID" value="GEU60956.1"/>
    <property type="molecule type" value="Genomic_DNA"/>
</dbReference>
<feature type="compositionally biased region" description="Basic and acidic residues" evidence="1">
    <location>
        <begin position="99"/>
        <end position="109"/>
    </location>
</feature>
<feature type="region of interest" description="Disordered" evidence="1">
    <location>
        <begin position="1"/>
        <end position="29"/>
    </location>
</feature>
<organism evidence="2">
    <name type="scientific">Tanacetum cinerariifolium</name>
    <name type="common">Dalmatian daisy</name>
    <name type="synonym">Chrysanthemum cinerariifolium</name>
    <dbReference type="NCBI Taxonomy" id="118510"/>
    <lineage>
        <taxon>Eukaryota</taxon>
        <taxon>Viridiplantae</taxon>
        <taxon>Streptophyta</taxon>
        <taxon>Embryophyta</taxon>
        <taxon>Tracheophyta</taxon>
        <taxon>Spermatophyta</taxon>
        <taxon>Magnoliopsida</taxon>
        <taxon>eudicotyledons</taxon>
        <taxon>Gunneridae</taxon>
        <taxon>Pentapetalae</taxon>
        <taxon>asterids</taxon>
        <taxon>campanulids</taxon>
        <taxon>Asterales</taxon>
        <taxon>Asteraceae</taxon>
        <taxon>Asteroideae</taxon>
        <taxon>Anthemideae</taxon>
        <taxon>Anthemidinae</taxon>
        <taxon>Tanacetum</taxon>
    </lineage>
</organism>
<proteinExistence type="predicted"/>
<dbReference type="AlphaFoldDB" id="A0A6L2LGL2"/>
<evidence type="ECO:0000313" key="2">
    <source>
        <dbReference type="EMBL" id="GEU60956.1"/>
    </source>
</evidence>
<protein>
    <submittedName>
        <fullName evidence="2">Uncharacterized protein</fullName>
    </submittedName>
</protein>
<accession>A0A6L2LGL2</accession>